<gene>
    <name evidence="4" type="ordered locus">MCP_1258</name>
</gene>
<organism evidence="4 5">
    <name type="scientific">Methanocella paludicola (strain DSM 17711 / JCM 13418 / NBRC 101707 / SANAE)</name>
    <dbReference type="NCBI Taxonomy" id="304371"/>
    <lineage>
        <taxon>Archaea</taxon>
        <taxon>Methanobacteriati</taxon>
        <taxon>Methanobacteriota</taxon>
        <taxon>Stenosarchaea group</taxon>
        <taxon>Methanomicrobia</taxon>
        <taxon>Methanocellales</taxon>
        <taxon>Methanocellaceae</taxon>
        <taxon>Methanocella</taxon>
    </lineage>
</organism>
<evidence type="ECO:0000259" key="3">
    <source>
        <dbReference type="Pfam" id="PF02775"/>
    </source>
</evidence>
<reference evidence="4 5" key="1">
    <citation type="journal article" date="2007" name="Appl. Environ. Microbiol.">
        <title>Isolation of key methanogens for global methane emission from rice paddy fields: a novel isolate affiliated with the clone cluster rice cluster I.</title>
        <authorList>
            <person name="Sakai S."/>
            <person name="Imachi H."/>
            <person name="Sekiguchi Y."/>
            <person name="Ohashi A."/>
            <person name="Harada H."/>
            <person name="Kamagata Y."/>
        </authorList>
    </citation>
    <scope>NUCLEOTIDE SEQUENCE [LARGE SCALE GENOMIC DNA]</scope>
    <source>
        <strain evidence="5">DSM 17711 / JCM 13418 / NBRC 101707 / SANAE</strain>
    </source>
</reference>
<dbReference type="STRING" id="304371.MCP_1258"/>
<dbReference type="InterPro" id="IPR051479">
    <property type="entry name" value="PorB-like"/>
</dbReference>
<dbReference type="GO" id="GO:0006082">
    <property type="term" value="P:organic acid metabolic process"/>
    <property type="evidence" value="ECO:0007669"/>
    <property type="project" value="UniProtKB-ARBA"/>
</dbReference>
<keyword evidence="4" id="KW-0670">Pyruvate</keyword>
<dbReference type="Gene3D" id="3.40.50.970">
    <property type="match status" value="2"/>
</dbReference>
<dbReference type="AlphaFoldDB" id="D1YY08"/>
<name>D1YY08_METPS</name>
<dbReference type="InParanoid" id="D1YY08"/>
<dbReference type="GO" id="GO:0030976">
    <property type="term" value="F:thiamine pyrophosphate binding"/>
    <property type="evidence" value="ECO:0007669"/>
    <property type="project" value="InterPro"/>
</dbReference>
<reference evidence="5" key="3">
    <citation type="journal article" date="2011" name="PLoS ONE">
        <title>Genome sequence of a mesophilic hydrogenotrophic methanogen Methanocella paludicola, the first cultivated representative of the order Methanocellales.</title>
        <authorList>
            <person name="Sakai S."/>
            <person name="Takaki Y."/>
            <person name="Shimamura S."/>
            <person name="Sekine M."/>
            <person name="Tajima T."/>
            <person name="Kosugi H."/>
            <person name="Ichikawa N."/>
            <person name="Tasumi E."/>
            <person name="Hiraki A.T."/>
            <person name="Shimizu A."/>
            <person name="Kato Y."/>
            <person name="Nishiko R."/>
            <person name="Mori K."/>
            <person name="Fujita N."/>
            <person name="Imachi H."/>
            <person name="Takai K."/>
        </authorList>
    </citation>
    <scope>NUCLEOTIDE SEQUENCE [LARGE SCALE GENOMIC DNA]</scope>
    <source>
        <strain evidence="5">DSM 17711 / JCM 13418 / NBRC 101707 / SANAE</strain>
    </source>
</reference>
<sequence>MNLMLDDIPEDEFLYKGNTACAGCSAMLALRYILKAAGPNTIIVNPACCSTVCQGTYPRSAYGVPVLNIAFAAAAAAADGIASAARNKGKNIIVFAGDGGTVDIGIQALSGAIERNANILYVCYDNEAYSNTGMQKSGSTPYGAITTTTPTGRKDSKKDIDLIIMAHRPRYMASASSAYPKDLFNKVQKALSIEGTKFIHVQCPCPSGWRYATEKSVELGKLAVRCGMWFLYEYEDGKLTLNAPTKAALKRPAPLEDYVKPQGRFKGVDIERLQKEVNEGMGRIRDMANMDALEKAKEGSQ</sequence>
<evidence type="ECO:0000256" key="1">
    <source>
        <dbReference type="ARBA" id="ARBA00011595"/>
    </source>
</evidence>
<proteinExistence type="predicted"/>
<dbReference type="PANTHER" id="PTHR42897">
    <property type="entry name" value="PYRUVATE SYNTHASE SUBUNIT PORB"/>
    <property type="match status" value="1"/>
</dbReference>
<comment type="subunit">
    <text evidence="1">Heterotetramer of one alpha, one beta, one delta and one gamma chain.</text>
</comment>
<dbReference type="KEGG" id="mpd:MCP_1258"/>
<dbReference type="eggNOG" id="arCOG01601">
    <property type="taxonomic scope" value="Archaea"/>
</dbReference>
<protein>
    <submittedName>
        <fullName evidence="4">Pyruvate synthase beta chain</fullName>
    </submittedName>
</protein>
<dbReference type="PANTHER" id="PTHR42897:SF1">
    <property type="entry name" value="2-OXOACID OXIDOREDUCTASE (FERREDOXIN)"/>
    <property type="match status" value="1"/>
</dbReference>
<dbReference type="InterPro" id="IPR029061">
    <property type="entry name" value="THDP-binding"/>
</dbReference>
<keyword evidence="5" id="KW-1185">Reference proteome</keyword>
<evidence type="ECO:0000313" key="4">
    <source>
        <dbReference type="EMBL" id="BAI61330.1"/>
    </source>
</evidence>
<dbReference type="GO" id="GO:0016491">
    <property type="term" value="F:oxidoreductase activity"/>
    <property type="evidence" value="ECO:0007669"/>
    <property type="project" value="UniProtKB-KW"/>
</dbReference>
<evidence type="ECO:0000256" key="2">
    <source>
        <dbReference type="ARBA" id="ARBA00023002"/>
    </source>
</evidence>
<reference evidence="4 5" key="2">
    <citation type="journal article" date="2008" name="Int. J. Syst. Evol. Microbiol.">
        <title>Methanocella paludicola gen. nov., sp. nov., a methane-producing archaeon, the first isolate of the lineage 'Rice Cluster I', and proposal of the new archaeal order Methanocellales ord. nov.</title>
        <authorList>
            <person name="Sakai S."/>
            <person name="Imachi H."/>
            <person name="Hanada S."/>
            <person name="Ohashi A."/>
            <person name="Harada H."/>
            <person name="Kamagata Y."/>
        </authorList>
    </citation>
    <scope>NUCLEOTIDE SEQUENCE [LARGE SCALE GENOMIC DNA]</scope>
    <source>
        <strain evidence="5">DSM 17711 / JCM 13418 / NBRC 101707 / SANAE</strain>
    </source>
</reference>
<dbReference type="InterPro" id="IPR011766">
    <property type="entry name" value="TPP_enzyme_TPP-bd"/>
</dbReference>
<evidence type="ECO:0000313" key="5">
    <source>
        <dbReference type="Proteomes" id="UP000001882"/>
    </source>
</evidence>
<feature type="domain" description="Thiamine pyrophosphate enzyme TPP-binding" evidence="3">
    <location>
        <begin position="58"/>
        <end position="201"/>
    </location>
</feature>
<dbReference type="EMBL" id="AP011532">
    <property type="protein sequence ID" value="BAI61330.1"/>
    <property type="molecule type" value="Genomic_DNA"/>
</dbReference>
<dbReference type="Pfam" id="PF02775">
    <property type="entry name" value="TPP_enzyme_C"/>
    <property type="match status" value="1"/>
</dbReference>
<dbReference type="GO" id="GO:0044272">
    <property type="term" value="P:sulfur compound biosynthetic process"/>
    <property type="evidence" value="ECO:0007669"/>
    <property type="project" value="UniProtKB-ARBA"/>
</dbReference>
<keyword evidence="2" id="KW-0560">Oxidoreductase</keyword>
<dbReference type="Proteomes" id="UP000001882">
    <property type="component" value="Chromosome"/>
</dbReference>
<dbReference type="SUPFAM" id="SSF52518">
    <property type="entry name" value="Thiamin diphosphate-binding fold (THDP-binding)"/>
    <property type="match status" value="1"/>
</dbReference>
<accession>D1YY08</accession>
<dbReference type="CDD" id="cd03376">
    <property type="entry name" value="TPP_PFOR_porB_like"/>
    <property type="match status" value="1"/>
</dbReference>